<comment type="caution">
    <text evidence="10">The sequence shown here is derived from an EMBL/GenBank/DDBJ whole genome shotgun (WGS) entry which is preliminary data.</text>
</comment>
<dbReference type="InterPro" id="IPR025662">
    <property type="entry name" value="Sigma_54_int_dom_ATP-bd_1"/>
</dbReference>
<dbReference type="PROSITE" id="PS00676">
    <property type="entry name" value="SIGMA54_INTERACT_2"/>
    <property type="match status" value="1"/>
</dbReference>
<dbReference type="Pfam" id="PF25601">
    <property type="entry name" value="AAA_lid_14"/>
    <property type="match status" value="1"/>
</dbReference>
<dbReference type="SUPFAM" id="SSF46689">
    <property type="entry name" value="Homeodomain-like"/>
    <property type="match status" value="1"/>
</dbReference>
<keyword evidence="4" id="KW-0238">DNA-binding</keyword>
<evidence type="ECO:0000256" key="2">
    <source>
        <dbReference type="ARBA" id="ARBA00022840"/>
    </source>
</evidence>
<dbReference type="PANTHER" id="PTHR32071">
    <property type="entry name" value="TRANSCRIPTIONAL REGULATORY PROTEIN"/>
    <property type="match status" value="1"/>
</dbReference>
<dbReference type="FunFam" id="3.40.50.300:FF:000006">
    <property type="entry name" value="DNA-binding transcriptional regulator NtrC"/>
    <property type="match status" value="1"/>
</dbReference>
<dbReference type="EMBL" id="RHHT01000002">
    <property type="protein sequence ID" value="RNB86401.1"/>
    <property type="molecule type" value="Genomic_DNA"/>
</dbReference>
<dbReference type="GO" id="GO:0006355">
    <property type="term" value="P:regulation of DNA-templated transcription"/>
    <property type="evidence" value="ECO:0007669"/>
    <property type="project" value="InterPro"/>
</dbReference>
<name>A0A3M8DFT0_9BACL</name>
<feature type="domain" description="PAC" evidence="9">
    <location>
        <begin position="80"/>
        <end position="132"/>
    </location>
</feature>
<dbReference type="InterPro" id="IPR025944">
    <property type="entry name" value="Sigma_54_int_dom_CS"/>
</dbReference>
<evidence type="ECO:0000313" key="10">
    <source>
        <dbReference type="EMBL" id="RNB86401.1"/>
    </source>
</evidence>
<evidence type="ECO:0000256" key="6">
    <source>
        <dbReference type="SAM" id="Coils"/>
    </source>
</evidence>
<evidence type="ECO:0000259" key="9">
    <source>
        <dbReference type="PROSITE" id="PS50113"/>
    </source>
</evidence>
<evidence type="ECO:0000259" key="8">
    <source>
        <dbReference type="PROSITE" id="PS50112"/>
    </source>
</evidence>
<dbReference type="SMART" id="SM00382">
    <property type="entry name" value="AAA"/>
    <property type="match status" value="1"/>
</dbReference>
<feature type="domain" description="Sigma-54 factor interaction" evidence="7">
    <location>
        <begin position="155"/>
        <end position="384"/>
    </location>
</feature>
<dbReference type="PROSITE" id="PS50112">
    <property type="entry name" value="PAS"/>
    <property type="match status" value="1"/>
</dbReference>
<keyword evidence="1" id="KW-0547">Nucleotide-binding</keyword>
<dbReference type="GO" id="GO:0003677">
    <property type="term" value="F:DNA binding"/>
    <property type="evidence" value="ECO:0007669"/>
    <property type="project" value="UniProtKB-KW"/>
</dbReference>
<dbReference type="PROSITE" id="PS00688">
    <property type="entry name" value="SIGMA54_INTERACT_3"/>
    <property type="match status" value="1"/>
</dbReference>
<reference evidence="10 11" key="1">
    <citation type="submission" date="2018-10" db="EMBL/GenBank/DDBJ databases">
        <title>Phylogenomics of Brevibacillus.</title>
        <authorList>
            <person name="Dunlap C."/>
        </authorList>
    </citation>
    <scope>NUCLEOTIDE SEQUENCE [LARGE SCALE GENOMIC DNA]</scope>
    <source>
        <strain evidence="10 11">JCM 15085</strain>
    </source>
</reference>
<dbReference type="Pfam" id="PF00158">
    <property type="entry name" value="Sigma54_activat"/>
    <property type="match status" value="1"/>
</dbReference>
<evidence type="ECO:0000256" key="4">
    <source>
        <dbReference type="ARBA" id="ARBA00023125"/>
    </source>
</evidence>
<dbReference type="CDD" id="cd00130">
    <property type="entry name" value="PAS"/>
    <property type="match status" value="1"/>
</dbReference>
<keyword evidence="5" id="KW-0804">Transcription</keyword>
<dbReference type="SUPFAM" id="SSF52540">
    <property type="entry name" value="P-loop containing nucleoside triphosphate hydrolases"/>
    <property type="match status" value="1"/>
</dbReference>
<dbReference type="InterPro" id="IPR000014">
    <property type="entry name" value="PAS"/>
</dbReference>
<dbReference type="Gene3D" id="1.10.10.60">
    <property type="entry name" value="Homeodomain-like"/>
    <property type="match status" value="1"/>
</dbReference>
<dbReference type="Gene3D" id="3.30.450.20">
    <property type="entry name" value="PAS domain"/>
    <property type="match status" value="1"/>
</dbReference>
<dbReference type="Proteomes" id="UP000281915">
    <property type="component" value="Unassembled WGS sequence"/>
</dbReference>
<evidence type="ECO:0000259" key="7">
    <source>
        <dbReference type="PROSITE" id="PS50045"/>
    </source>
</evidence>
<dbReference type="PROSITE" id="PS50045">
    <property type="entry name" value="SIGMA54_INTERACT_4"/>
    <property type="match status" value="1"/>
</dbReference>
<organism evidence="10 11">
    <name type="scientific">Brevibacillus panacihumi</name>
    <dbReference type="NCBI Taxonomy" id="497735"/>
    <lineage>
        <taxon>Bacteria</taxon>
        <taxon>Bacillati</taxon>
        <taxon>Bacillota</taxon>
        <taxon>Bacilli</taxon>
        <taxon>Bacillales</taxon>
        <taxon>Paenibacillaceae</taxon>
        <taxon>Brevibacillus</taxon>
    </lineage>
</organism>
<evidence type="ECO:0000256" key="5">
    <source>
        <dbReference type="ARBA" id="ARBA00023163"/>
    </source>
</evidence>
<evidence type="ECO:0000256" key="3">
    <source>
        <dbReference type="ARBA" id="ARBA00023015"/>
    </source>
</evidence>
<evidence type="ECO:0000256" key="1">
    <source>
        <dbReference type="ARBA" id="ARBA00022741"/>
    </source>
</evidence>
<dbReference type="Gene3D" id="3.40.50.300">
    <property type="entry name" value="P-loop containing nucleotide triphosphate hydrolases"/>
    <property type="match status" value="1"/>
</dbReference>
<dbReference type="CDD" id="cd00009">
    <property type="entry name" value="AAA"/>
    <property type="match status" value="1"/>
</dbReference>
<dbReference type="InterPro" id="IPR000700">
    <property type="entry name" value="PAS-assoc_C"/>
</dbReference>
<evidence type="ECO:0000313" key="11">
    <source>
        <dbReference type="Proteomes" id="UP000281915"/>
    </source>
</evidence>
<dbReference type="InterPro" id="IPR035965">
    <property type="entry name" value="PAS-like_dom_sf"/>
</dbReference>
<dbReference type="SUPFAM" id="SSF55785">
    <property type="entry name" value="PYP-like sensor domain (PAS domain)"/>
    <property type="match status" value="1"/>
</dbReference>
<keyword evidence="6" id="KW-0175">Coiled coil</keyword>
<dbReference type="InterPro" id="IPR058031">
    <property type="entry name" value="AAA_lid_NorR"/>
</dbReference>
<protein>
    <submittedName>
        <fullName evidence="10">PAS domain S-box protein</fullName>
    </submittedName>
</protein>
<accession>A0A3M8DFT0</accession>
<dbReference type="NCBIfam" id="TIGR00229">
    <property type="entry name" value="sensory_box"/>
    <property type="match status" value="1"/>
</dbReference>
<feature type="coiled-coil region" evidence="6">
    <location>
        <begin position="123"/>
        <end position="157"/>
    </location>
</feature>
<dbReference type="GO" id="GO:0005524">
    <property type="term" value="F:ATP binding"/>
    <property type="evidence" value="ECO:0007669"/>
    <property type="project" value="UniProtKB-KW"/>
</dbReference>
<dbReference type="InterPro" id="IPR009057">
    <property type="entry name" value="Homeodomain-like_sf"/>
</dbReference>
<keyword evidence="2" id="KW-0067">ATP-binding</keyword>
<dbReference type="Pfam" id="PF13426">
    <property type="entry name" value="PAS_9"/>
    <property type="match status" value="1"/>
</dbReference>
<dbReference type="Gene3D" id="1.10.8.60">
    <property type="match status" value="1"/>
</dbReference>
<keyword evidence="3" id="KW-0805">Transcription regulation</keyword>
<sequence>MGKHQHHAQEEWLLQVLEGIVETSRDHLIITDGEGFIRMIGDSCEEMYGRSKDQLLGRNVIELEQEKVFYPSVTHMVMQKNIPQTILQETKKGQQLMVSAYPIFSDEGKLTAVVNYSHDLTEILELKQRYESMNQQLKQFESEIEELREKNQDGVVAVSEAMLAINRLIKKVAVVDSTVLILGESGVGKNVIAKEIHRNSRRSGGDFVEINCGSIPEGLLESELFGYEAGSFTGAAKTGKKGIIEMANGGTLLLDELGELPLPLQAKLLKVIQEKKLQRIGSTQDREVDFRLIAATNRNLEAMVKEGKFRQDLYFRLNVVPIHVPPLRERPEDIAALIRVVLRNLNERYGLEKRLDSATIAALMQYDWPGNVRELENVLERMVVTTDEEVIEPIHLPAEVAASYVEQEENVPLMPRFSLKEALDQVEEKWMRYASERCRTTAEMADFLGISQPSVVRKLQKYRIRS</sequence>
<dbReference type="AlphaFoldDB" id="A0A3M8DFT0"/>
<gene>
    <name evidence="10" type="ORF">EDM58_02350</name>
</gene>
<dbReference type="RefSeq" id="WP_122911888.1">
    <property type="nucleotide sequence ID" value="NZ_RHHT01000002.1"/>
</dbReference>
<dbReference type="InterPro" id="IPR002078">
    <property type="entry name" value="Sigma_54_int"/>
</dbReference>
<dbReference type="PANTHER" id="PTHR32071:SF57">
    <property type="entry name" value="C4-DICARBOXYLATE TRANSPORT TRANSCRIPTIONAL REGULATORY PROTEIN DCTD"/>
    <property type="match status" value="1"/>
</dbReference>
<proteinExistence type="predicted"/>
<dbReference type="InterPro" id="IPR025943">
    <property type="entry name" value="Sigma_54_int_dom_ATP-bd_2"/>
</dbReference>
<dbReference type="PROSITE" id="PS00675">
    <property type="entry name" value="SIGMA54_INTERACT_1"/>
    <property type="match status" value="1"/>
</dbReference>
<dbReference type="PROSITE" id="PS50113">
    <property type="entry name" value="PAC"/>
    <property type="match status" value="1"/>
</dbReference>
<dbReference type="InterPro" id="IPR003593">
    <property type="entry name" value="AAA+_ATPase"/>
</dbReference>
<feature type="domain" description="PAS" evidence="8">
    <location>
        <begin position="9"/>
        <end position="61"/>
    </location>
</feature>
<dbReference type="InterPro" id="IPR027417">
    <property type="entry name" value="P-loop_NTPase"/>
</dbReference>